<dbReference type="SUPFAM" id="SSF55073">
    <property type="entry name" value="Nucleotide cyclase"/>
    <property type="match status" value="1"/>
</dbReference>
<keyword evidence="7" id="KW-1185">Reference proteome</keyword>
<dbReference type="InterPro" id="IPR036259">
    <property type="entry name" value="MFS_trans_sf"/>
</dbReference>
<feature type="transmembrane region" description="Helical" evidence="4">
    <location>
        <begin position="16"/>
        <end position="37"/>
    </location>
</feature>
<organism evidence="6 7">
    <name type="scientific">Paraglaciecola mesophila</name>
    <dbReference type="NCBI Taxonomy" id="197222"/>
    <lineage>
        <taxon>Bacteria</taxon>
        <taxon>Pseudomonadati</taxon>
        <taxon>Pseudomonadota</taxon>
        <taxon>Gammaproteobacteria</taxon>
        <taxon>Alteromonadales</taxon>
        <taxon>Alteromonadaceae</taxon>
        <taxon>Paraglaciecola</taxon>
    </lineage>
</organism>
<dbReference type="NCBIfam" id="TIGR00254">
    <property type="entry name" value="GGDEF"/>
    <property type="match status" value="1"/>
</dbReference>
<dbReference type="OrthoDB" id="9813903at2"/>
<dbReference type="RefSeq" id="WP_160181848.1">
    <property type="nucleotide sequence ID" value="NZ_CP047656.1"/>
</dbReference>
<sequence>MRRILDVSKGNKKLTLTVYLTLIGFVFLTAFGFISWYNSNIKTSSTLFTAVFFGVINLYLLKTKYRDFTRYILSIIVALIGLSLLAFGGQDATGYLWTFPLMAMALAVLSVREGMCFAAAYLLGSFSVLFLPLGSETFVHYEPVTATRYFLSAFALCCITLVLVNIQENTNRQLRLKTVKDDLTGLFNRAILDHNTIEQINLARNERSDYLLLIDIDHFKKINDNFGHSTGDEILVILGEILNTSMRDSDLAIRWGGEEFLVILQRCPSVHAQKIANQIRIEFEQNQRILQLLQRPATLSIGIAATSQNLMFDKALSLADSRLYKAKSQGRNRVVFSE</sequence>
<dbReference type="InterPro" id="IPR043128">
    <property type="entry name" value="Rev_trsase/Diguanyl_cyclase"/>
</dbReference>
<feature type="transmembrane region" description="Helical" evidence="4">
    <location>
        <begin position="68"/>
        <end position="88"/>
    </location>
</feature>
<keyword evidence="4" id="KW-1133">Transmembrane helix</keyword>
<dbReference type="InterPro" id="IPR000160">
    <property type="entry name" value="GGDEF_dom"/>
</dbReference>
<dbReference type="Gene3D" id="3.30.70.270">
    <property type="match status" value="1"/>
</dbReference>
<keyword evidence="4" id="KW-0812">Transmembrane</keyword>
<dbReference type="EC" id="2.7.7.65" evidence="2"/>
<dbReference type="FunFam" id="3.30.70.270:FF:000001">
    <property type="entry name" value="Diguanylate cyclase domain protein"/>
    <property type="match status" value="1"/>
</dbReference>
<dbReference type="GO" id="GO:0052621">
    <property type="term" value="F:diguanylate cyclase activity"/>
    <property type="evidence" value="ECO:0007669"/>
    <property type="project" value="UniProtKB-EC"/>
</dbReference>
<evidence type="ECO:0000256" key="1">
    <source>
        <dbReference type="ARBA" id="ARBA00001946"/>
    </source>
</evidence>
<evidence type="ECO:0000256" key="4">
    <source>
        <dbReference type="SAM" id="Phobius"/>
    </source>
</evidence>
<dbReference type="Proteomes" id="UP000464524">
    <property type="component" value="Chromosome"/>
</dbReference>
<name>A0A857JQR9_9ALTE</name>
<evidence type="ECO:0000313" key="7">
    <source>
        <dbReference type="Proteomes" id="UP000464524"/>
    </source>
</evidence>
<evidence type="ECO:0000256" key="2">
    <source>
        <dbReference type="ARBA" id="ARBA00012528"/>
    </source>
</evidence>
<feature type="transmembrane region" description="Helical" evidence="4">
    <location>
        <begin position="118"/>
        <end position="135"/>
    </location>
</feature>
<comment type="catalytic activity">
    <reaction evidence="3">
        <text>2 GTP = 3',3'-c-di-GMP + 2 diphosphate</text>
        <dbReference type="Rhea" id="RHEA:24898"/>
        <dbReference type="ChEBI" id="CHEBI:33019"/>
        <dbReference type="ChEBI" id="CHEBI:37565"/>
        <dbReference type="ChEBI" id="CHEBI:58805"/>
        <dbReference type="EC" id="2.7.7.65"/>
    </reaction>
</comment>
<protein>
    <recommendedName>
        <fullName evidence="2">diguanylate cyclase</fullName>
        <ecNumber evidence="2">2.7.7.65</ecNumber>
    </recommendedName>
</protein>
<reference evidence="6 7" key="1">
    <citation type="submission" date="2019-12" db="EMBL/GenBank/DDBJ databases">
        <title>Genome sequencing and assembly of endphytes of Porphyra tenera.</title>
        <authorList>
            <person name="Park J.M."/>
            <person name="Shin R."/>
            <person name="Jo S.H."/>
        </authorList>
    </citation>
    <scope>NUCLEOTIDE SEQUENCE [LARGE SCALE GENOMIC DNA]</scope>
    <source>
        <strain evidence="6 7">GPM4</strain>
    </source>
</reference>
<dbReference type="Pfam" id="PF00990">
    <property type="entry name" value="GGDEF"/>
    <property type="match status" value="1"/>
</dbReference>
<evidence type="ECO:0000313" key="6">
    <source>
        <dbReference type="EMBL" id="QHJ13782.1"/>
    </source>
</evidence>
<dbReference type="GO" id="GO:1902201">
    <property type="term" value="P:negative regulation of bacterial-type flagellum-dependent cell motility"/>
    <property type="evidence" value="ECO:0007669"/>
    <property type="project" value="TreeGrafter"/>
</dbReference>
<gene>
    <name evidence="6" type="ORF">FX988_04062</name>
</gene>
<keyword evidence="6" id="KW-0808">Transferase</keyword>
<evidence type="ECO:0000259" key="5">
    <source>
        <dbReference type="PROSITE" id="PS50887"/>
    </source>
</evidence>
<proteinExistence type="predicted"/>
<dbReference type="PANTHER" id="PTHR45138">
    <property type="entry name" value="REGULATORY COMPONENTS OF SENSORY TRANSDUCTION SYSTEM"/>
    <property type="match status" value="1"/>
</dbReference>
<keyword evidence="4" id="KW-0472">Membrane</keyword>
<dbReference type="InterPro" id="IPR050469">
    <property type="entry name" value="Diguanylate_Cyclase"/>
</dbReference>
<feature type="transmembrane region" description="Helical" evidence="4">
    <location>
        <begin position="43"/>
        <end position="61"/>
    </location>
</feature>
<feature type="domain" description="GGDEF" evidence="5">
    <location>
        <begin position="207"/>
        <end position="338"/>
    </location>
</feature>
<dbReference type="CDD" id="cd01949">
    <property type="entry name" value="GGDEF"/>
    <property type="match status" value="1"/>
</dbReference>
<dbReference type="GO" id="GO:0005886">
    <property type="term" value="C:plasma membrane"/>
    <property type="evidence" value="ECO:0007669"/>
    <property type="project" value="TreeGrafter"/>
</dbReference>
<dbReference type="EMBL" id="CP047656">
    <property type="protein sequence ID" value="QHJ13782.1"/>
    <property type="molecule type" value="Genomic_DNA"/>
</dbReference>
<dbReference type="PROSITE" id="PS50887">
    <property type="entry name" value="GGDEF"/>
    <property type="match status" value="1"/>
</dbReference>
<dbReference type="SUPFAM" id="SSF103473">
    <property type="entry name" value="MFS general substrate transporter"/>
    <property type="match status" value="1"/>
</dbReference>
<dbReference type="PANTHER" id="PTHR45138:SF9">
    <property type="entry name" value="DIGUANYLATE CYCLASE DGCM-RELATED"/>
    <property type="match status" value="1"/>
</dbReference>
<dbReference type="GO" id="GO:0043709">
    <property type="term" value="P:cell adhesion involved in single-species biofilm formation"/>
    <property type="evidence" value="ECO:0007669"/>
    <property type="project" value="TreeGrafter"/>
</dbReference>
<evidence type="ECO:0000256" key="3">
    <source>
        <dbReference type="ARBA" id="ARBA00034247"/>
    </source>
</evidence>
<dbReference type="InterPro" id="IPR029787">
    <property type="entry name" value="Nucleotide_cyclase"/>
</dbReference>
<dbReference type="AlphaFoldDB" id="A0A857JQR9"/>
<dbReference type="SMART" id="SM00267">
    <property type="entry name" value="GGDEF"/>
    <property type="match status" value="1"/>
</dbReference>
<keyword evidence="6" id="KW-0548">Nucleotidyltransferase</keyword>
<accession>A0A857JQR9</accession>
<feature type="transmembrane region" description="Helical" evidence="4">
    <location>
        <begin position="94"/>
        <end position="111"/>
    </location>
</feature>
<feature type="transmembrane region" description="Helical" evidence="4">
    <location>
        <begin position="147"/>
        <end position="166"/>
    </location>
</feature>
<dbReference type="KEGG" id="pmes:FX988_04062"/>
<comment type="cofactor">
    <cofactor evidence="1">
        <name>Mg(2+)</name>
        <dbReference type="ChEBI" id="CHEBI:18420"/>
    </cofactor>
</comment>